<protein>
    <submittedName>
        <fullName evidence="7">TetR/AcrR family transcriptional regulator</fullName>
    </submittedName>
</protein>
<dbReference type="PRINTS" id="PR00455">
    <property type="entry name" value="HTHTETR"/>
</dbReference>
<comment type="caution">
    <text evidence="7">The sequence shown here is derived from an EMBL/GenBank/DDBJ whole genome shotgun (WGS) entry which is preliminary data.</text>
</comment>
<evidence type="ECO:0000313" key="8">
    <source>
        <dbReference type="Proteomes" id="UP001201873"/>
    </source>
</evidence>
<dbReference type="InterPro" id="IPR050109">
    <property type="entry name" value="HTH-type_TetR-like_transc_reg"/>
</dbReference>
<evidence type="ECO:0000259" key="6">
    <source>
        <dbReference type="PROSITE" id="PS50977"/>
    </source>
</evidence>
<dbReference type="PANTHER" id="PTHR30055">
    <property type="entry name" value="HTH-TYPE TRANSCRIPTIONAL REGULATOR RUTR"/>
    <property type="match status" value="1"/>
</dbReference>
<accession>A0ABT0JZN7</accession>
<evidence type="ECO:0000256" key="5">
    <source>
        <dbReference type="SAM" id="MobiDB-lite"/>
    </source>
</evidence>
<gene>
    <name evidence="7" type="ORF">MXD59_14690</name>
</gene>
<proteinExistence type="predicted"/>
<feature type="DNA-binding region" description="H-T-H motif" evidence="4">
    <location>
        <begin position="51"/>
        <end position="70"/>
    </location>
</feature>
<dbReference type="InterPro" id="IPR049445">
    <property type="entry name" value="TetR_SbtR-like_C"/>
</dbReference>
<feature type="compositionally biased region" description="Pro residues" evidence="5">
    <location>
        <begin position="1"/>
        <end position="18"/>
    </location>
</feature>
<feature type="region of interest" description="Disordered" evidence="5">
    <location>
        <begin position="1"/>
        <end position="26"/>
    </location>
</feature>
<dbReference type="SUPFAM" id="SSF48498">
    <property type="entry name" value="Tetracyclin repressor-like, C-terminal domain"/>
    <property type="match status" value="1"/>
</dbReference>
<dbReference type="PROSITE" id="PS50977">
    <property type="entry name" value="HTH_TETR_2"/>
    <property type="match status" value="1"/>
</dbReference>
<keyword evidence="8" id="KW-1185">Reference proteome</keyword>
<evidence type="ECO:0000256" key="1">
    <source>
        <dbReference type="ARBA" id="ARBA00023015"/>
    </source>
</evidence>
<dbReference type="InterPro" id="IPR036271">
    <property type="entry name" value="Tet_transcr_reg_TetR-rel_C_sf"/>
</dbReference>
<dbReference type="InterPro" id="IPR001647">
    <property type="entry name" value="HTH_TetR"/>
</dbReference>
<feature type="domain" description="HTH tetR-type" evidence="6">
    <location>
        <begin position="29"/>
        <end position="88"/>
    </location>
</feature>
<evidence type="ECO:0000313" key="7">
    <source>
        <dbReference type="EMBL" id="MCK9877004.1"/>
    </source>
</evidence>
<keyword evidence="3" id="KW-0804">Transcription</keyword>
<dbReference type="InterPro" id="IPR009057">
    <property type="entry name" value="Homeodomain-like_sf"/>
</dbReference>
<dbReference type="Gene3D" id="1.10.357.10">
    <property type="entry name" value="Tetracycline Repressor, domain 2"/>
    <property type="match status" value="1"/>
</dbReference>
<dbReference type="RefSeq" id="WP_248825305.1">
    <property type="nucleotide sequence ID" value="NZ_JALKFT010000013.1"/>
</dbReference>
<evidence type="ECO:0000256" key="2">
    <source>
        <dbReference type="ARBA" id="ARBA00023125"/>
    </source>
</evidence>
<sequence length="213" mass="22808">MIAEPPEPPEPRPVPGPASAPRDRRADARRNYEHILATAQVVLAEQGVQASLRDVARRAEVGLGTLYRHFPTREALLEALLRQGFDRLVELSDTLAATRPPAAALTEWLRELAAGAGTYQGLPASLVAIMDDPDSALAVSCAALRSAGTRLLERAQADGEIRPDVTGTDVFVLTTAVAALTERGPLAQRRDHLLGVMLDGLRPAPRELFGPCS</sequence>
<evidence type="ECO:0000256" key="4">
    <source>
        <dbReference type="PROSITE-ProRule" id="PRU00335"/>
    </source>
</evidence>
<dbReference type="Pfam" id="PF21597">
    <property type="entry name" value="TetR_C_43"/>
    <property type="match status" value="1"/>
</dbReference>
<dbReference type="Proteomes" id="UP001201873">
    <property type="component" value="Unassembled WGS sequence"/>
</dbReference>
<keyword evidence="1" id="KW-0805">Transcription regulation</keyword>
<dbReference type="EMBL" id="JALKFT010000013">
    <property type="protein sequence ID" value="MCK9877004.1"/>
    <property type="molecule type" value="Genomic_DNA"/>
</dbReference>
<dbReference type="Pfam" id="PF00440">
    <property type="entry name" value="TetR_N"/>
    <property type="match status" value="1"/>
</dbReference>
<reference evidence="7 8" key="1">
    <citation type="submission" date="2022-04" db="EMBL/GenBank/DDBJ databases">
        <title>Genome diversity in the genus Frankia.</title>
        <authorList>
            <person name="Carlos-Shanley C."/>
            <person name="Hahn D."/>
        </authorList>
    </citation>
    <scope>NUCLEOTIDE SEQUENCE [LARGE SCALE GENOMIC DNA]</scope>
    <source>
        <strain evidence="7 8">Ag45/Mut15</strain>
    </source>
</reference>
<dbReference type="PANTHER" id="PTHR30055:SF234">
    <property type="entry name" value="HTH-TYPE TRANSCRIPTIONAL REGULATOR BETI"/>
    <property type="match status" value="1"/>
</dbReference>
<evidence type="ECO:0000256" key="3">
    <source>
        <dbReference type="ARBA" id="ARBA00023163"/>
    </source>
</evidence>
<keyword evidence="2 4" id="KW-0238">DNA-binding</keyword>
<name>A0ABT0JZN7_9ACTN</name>
<dbReference type="SUPFAM" id="SSF46689">
    <property type="entry name" value="Homeodomain-like"/>
    <property type="match status" value="1"/>
</dbReference>
<organism evidence="7 8">
    <name type="scientific">Frankia umida</name>
    <dbReference type="NCBI Taxonomy" id="573489"/>
    <lineage>
        <taxon>Bacteria</taxon>
        <taxon>Bacillati</taxon>
        <taxon>Actinomycetota</taxon>
        <taxon>Actinomycetes</taxon>
        <taxon>Frankiales</taxon>
        <taxon>Frankiaceae</taxon>
        <taxon>Frankia</taxon>
    </lineage>
</organism>